<sequence length="135" mass="14953">MLTLNNYNIGFLTHIIIESPAAFNFFVFPSKQLGTHTPHAHAVIRQYAVLILTSNLVALSFVCRPMDELSGKIAGALALYHIAPSVRSIIRLKRQAREGRTLMPSEAFLYLVVHAICGAALLLHFWDGMCSNLGF</sequence>
<evidence type="ECO:0000313" key="3">
    <source>
        <dbReference type="Proteomes" id="UP000027920"/>
    </source>
</evidence>
<feature type="transmembrane region" description="Helical" evidence="1">
    <location>
        <begin position="47"/>
        <end position="63"/>
    </location>
</feature>
<dbReference type="EMBL" id="AMGV01000003">
    <property type="protein sequence ID" value="KEF59547.1"/>
    <property type="molecule type" value="Genomic_DNA"/>
</dbReference>
<reference evidence="2 3" key="1">
    <citation type="submission" date="2013-03" db="EMBL/GenBank/DDBJ databases">
        <title>The Genome Sequence of Exophiala aquamarina CBS 119918.</title>
        <authorList>
            <consortium name="The Broad Institute Genomics Platform"/>
            <person name="Cuomo C."/>
            <person name="de Hoog S."/>
            <person name="Gorbushina A."/>
            <person name="Walker B."/>
            <person name="Young S.K."/>
            <person name="Zeng Q."/>
            <person name="Gargeya S."/>
            <person name="Fitzgerald M."/>
            <person name="Haas B."/>
            <person name="Abouelleil A."/>
            <person name="Allen A.W."/>
            <person name="Alvarado L."/>
            <person name="Arachchi H.M."/>
            <person name="Berlin A.M."/>
            <person name="Chapman S.B."/>
            <person name="Gainer-Dewar J."/>
            <person name="Goldberg J."/>
            <person name="Griggs A."/>
            <person name="Gujja S."/>
            <person name="Hansen M."/>
            <person name="Howarth C."/>
            <person name="Imamovic A."/>
            <person name="Ireland A."/>
            <person name="Larimer J."/>
            <person name="McCowan C."/>
            <person name="Murphy C."/>
            <person name="Pearson M."/>
            <person name="Poon T.W."/>
            <person name="Priest M."/>
            <person name="Roberts A."/>
            <person name="Saif S."/>
            <person name="Shea T."/>
            <person name="Sisk P."/>
            <person name="Sykes S."/>
            <person name="Wortman J."/>
            <person name="Nusbaum C."/>
            <person name="Birren B."/>
        </authorList>
    </citation>
    <scope>NUCLEOTIDE SEQUENCE [LARGE SCALE GENOMIC DNA]</scope>
    <source>
        <strain evidence="2 3">CBS 119918</strain>
    </source>
</reference>
<dbReference type="VEuPathDB" id="FungiDB:A1O9_04391"/>
<comment type="caution">
    <text evidence="2">The sequence shown here is derived from an EMBL/GenBank/DDBJ whole genome shotgun (WGS) entry which is preliminary data.</text>
</comment>
<evidence type="ECO:0000256" key="1">
    <source>
        <dbReference type="SAM" id="Phobius"/>
    </source>
</evidence>
<feature type="transmembrane region" description="Helical" evidence="1">
    <location>
        <begin position="6"/>
        <end position="27"/>
    </location>
</feature>
<keyword evidence="3" id="KW-1185">Reference proteome</keyword>
<keyword evidence="1" id="KW-0472">Membrane</keyword>
<name>A0A072PIG3_9EURO</name>
<proteinExistence type="predicted"/>
<keyword evidence="1" id="KW-0812">Transmembrane</keyword>
<feature type="transmembrane region" description="Helical" evidence="1">
    <location>
        <begin position="107"/>
        <end position="126"/>
    </location>
</feature>
<protein>
    <recommendedName>
        <fullName evidence="4">Amino acid transporter transmembrane domain-containing protein</fullName>
    </recommendedName>
</protein>
<evidence type="ECO:0008006" key="4">
    <source>
        <dbReference type="Google" id="ProtNLM"/>
    </source>
</evidence>
<dbReference type="Proteomes" id="UP000027920">
    <property type="component" value="Unassembled WGS sequence"/>
</dbReference>
<keyword evidence="1" id="KW-1133">Transmembrane helix</keyword>
<dbReference type="OrthoDB" id="2590756at2759"/>
<gene>
    <name evidence="2" type="ORF">A1O9_04391</name>
</gene>
<accession>A0A072PIG3</accession>
<dbReference type="RefSeq" id="XP_013262137.1">
    <property type="nucleotide sequence ID" value="XM_013406683.1"/>
</dbReference>
<dbReference type="HOGENOM" id="CLU_121516_0_0_1"/>
<organism evidence="2 3">
    <name type="scientific">Exophiala aquamarina CBS 119918</name>
    <dbReference type="NCBI Taxonomy" id="1182545"/>
    <lineage>
        <taxon>Eukaryota</taxon>
        <taxon>Fungi</taxon>
        <taxon>Dikarya</taxon>
        <taxon>Ascomycota</taxon>
        <taxon>Pezizomycotina</taxon>
        <taxon>Eurotiomycetes</taxon>
        <taxon>Chaetothyriomycetidae</taxon>
        <taxon>Chaetothyriales</taxon>
        <taxon>Herpotrichiellaceae</taxon>
        <taxon>Exophiala</taxon>
    </lineage>
</organism>
<dbReference type="AlphaFoldDB" id="A0A072PIG3"/>
<evidence type="ECO:0000313" key="2">
    <source>
        <dbReference type="EMBL" id="KEF59547.1"/>
    </source>
</evidence>
<dbReference type="GeneID" id="25279324"/>